<dbReference type="Proteomes" id="UP000245667">
    <property type="component" value="Unassembled WGS sequence"/>
</dbReference>
<dbReference type="NCBIfam" id="TIGR01549">
    <property type="entry name" value="HAD-SF-IA-v1"/>
    <property type="match status" value="1"/>
</dbReference>
<reference evidence="6 9" key="2">
    <citation type="submission" date="2020-07" db="EMBL/GenBank/DDBJ databases">
        <title>The draft genome sequence of Maribacter polysiphoniae KCTC 22021.</title>
        <authorList>
            <person name="Mu L."/>
        </authorList>
    </citation>
    <scope>NUCLEOTIDE SEQUENCE [LARGE SCALE GENOMIC DNA]</scope>
    <source>
        <strain evidence="6 9">KCTC 22021</strain>
    </source>
</reference>
<dbReference type="InterPro" id="IPR036412">
    <property type="entry name" value="HAD-like_sf"/>
</dbReference>
<dbReference type="EMBL" id="JACWLN010000004">
    <property type="protein sequence ID" value="MBD1261000.1"/>
    <property type="molecule type" value="Genomic_DNA"/>
</dbReference>
<evidence type="ECO:0000313" key="8">
    <source>
        <dbReference type="Proteomes" id="UP000245667"/>
    </source>
</evidence>
<evidence type="ECO:0000313" key="7">
    <source>
        <dbReference type="EMBL" id="PWK23759.1"/>
    </source>
</evidence>
<comment type="similarity">
    <text evidence="2">Belongs to the HAD-like hydrolase superfamily. CbbY/CbbZ/Gph/YieH family.</text>
</comment>
<dbReference type="Proteomes" id="UP000651837">
    <property type="component" value="Unassembled WGS sequence"/>
</dbReference>
<organism evidence="7 8">
    <name type="scientific">Maribacter polysiphoniae</name>
    <dbReference type="NCBI Taxonomy" id="429344"/>
    <lineage>
        <taxon>Bacteria</taxon>
        <taxon>Pseudomonadati</taxon>
        <taxon>Bacteroidota</taxon>
        <taxon>Flavobacteriia</taxon>
        <taxon>Flavobacteriales</taxon>
        <taxon>Flavobacteriaceae</taxon>
        <taxon>Maribacter</taxon>
    </lineage>
</organism>
<dbReference type="InterPro" id="IPR051600">
    <property type="entry name" value="Beta-PGM-like"/>
</dbReference>
<proteinExistence type="inferred from homology"/>
<dbReference type="GO" id="GO:0046872">
    <property type="term" value="F:metal ion binding"/>
    <property type="evidence" value="ECO:0007669"/>
    <property type="project" value="UniProtKB-KW"/>
</dbReference>
<protein>
    <submittedName>
        <fullName evidence="7">Beta-phosphoglucomutase</fullName>
    </submittedName>
    <submittedName>
        <fullName evidence="6">HAD family phosphatase</fullName>
    </submittedName>
</protein>
<dbReference type="SFLD" id="SFLDG01135">
    <property type="entry name" value="C1.5.6:_HAD__Beta-PGM__Phospha"/>
    <property type="match status" value="1"/>
</dbReference>
<accession>A0A316E312</accession>
<dbReference type="OrthoDB" id="9797743at2"/>
<dbReference type="SFLD" id="SFLDS00003">
    <property type="entry name" value="Haloacid_Dehalogenase"/>
    <property type="match status" value="1"/>
</dbReference>
<sequence length="217" mass="24335">MITTIIFDMNGVITDDEDCHELATERAFKEIGFEMSPEIYRKFCLGRTDVSAFKDIMETYGIAHVEINDLMASKTRYYTILVKDNLKIFDGVLDLIKRLHENYNLALTTSSTYEEASAVIDLLKLHPYFEVVVTSQDVQKGKPDPEPYVLTAEKLGVQPDRCLVIEDSENGVKSAKAAGMACVAITNSEKPDRLTLADRIISAYSDITVDFISKFNA</sequence>
<reference evidence="7 8" key="1">
    <citation type="submission" date="2018-05" db="EMBL/GenBank/DDBJ databases">
        <title>Genomic Encyclopedia of Archaeal and Bacterial Type Strains, Phase II (KMG-II): from individual species to whole genera.</title>
        <authorList>
            <person name="Goeker M."/>
        </authorList>
    </citation>
    <scope>NUCLEOTIDE SEQUENCE [LARGE SCALE GENOMIC DNA]</scope>
    <source>
        <strain evidence="7 8">DSM 23514</strain>
    </source>
</reference>
<dbReference type="InterPro" id="IPR023198">
    <property type="entry name" value="PGP-like_dom2"/>
</dbReference>
<dbReference type="Gene3D" id="3.40.50.1000">
    <property type="entry name" value="HAD superfamily/HAD-like"/>
    <property type="match status" value="1"/>
</dbReference>
<dbReference type="RefSeq" id="WP_109650665.1">
    <property type="nucleotide sequence ID" value="NZ_JACWLN010000004.1"/>
</dbReference>
<keyword evidence="3" id="KW-0479">Metal-binding</keyword>
<dbReference type="NCBIfam" id="TIGR01509">
    <property type="entry name" value="HAD-SF-IA-v3"/>
    <property type="match status" value="1"/>
</dbReference>
<gene>
    <name evidence="6" type="ORF">HZY62_10410</name>
    <name evidence="7" type="ORF">LX92_02326</name>
</gene>
<keyword evidence="4" id="KW-0460">Magnesium</keyword>
<evidence type="ECO:0000313" key="6">
    <source>
        <dbReference type="EMBL" id="MBD1261000.1"/>
    </source>
</evidence>
<dbReference type="SUPFAM" id="SSF56784">
    <property type="entry name" value="HAD-like"/>
    <property type="match status" value="1"/>
</dbReference>
<dbReference type="Gene3D" id="1.10.150.240">
    <property type="entry name" value="Putative phosphatase, domain 2"/>
    <property type="match status" value="1"/>
</dbReference>
<evidence type="ECO:0000256" key="2">
    <source>
        <dbReference type="ARBA" id="ARBA00006171"/>
    </source>
</evidence>
<keyword evidence="9" id="KW-1185">Reference proteome</keyword>
<evidence type="ECO:0000256" key="1">
    <source>
        <dbReference type="ARBA" id="ARBA00001946"/>
    </source>
</evidence>
<dbReference type="InterPro" id="IPR023214">
    <property type="entry name" value="HAD_sf"/>
</dbReference>
<dbReference type="PRINTS" id="PR00413">
    <property type="entry name" value="HADHALOGNASE"/>
</dbReference>
<name>A0A316E312_9FLAO</name>
<dbReference type="SFLD" id="SFLDG01129">
    <property type="entry name" value="C1.5:_HAD__Beta-PGM__Phosphata"/>
    <property type="match status" value="1"/>
</dbReference>
<comment type="cofactor">
    <cofactor evidence="1">
        <name>Mg(2+)</name>
        <dbReference type="ChEBI" id="CHEBI:18420"/>
    </cofactor>
</comment>
<evidence type="ECO:0000256" key="5">
    <source>
        <dbReference type="ARBA" id="ARBA00023277"/>
    </source>
</evidence>
<evidence type="ECO:0000256" key="4">
    <source>
        <dbReference type="ARBA" id="ARBA00022842"/>
    </source>
</evidence>
<comment type="caution">
    <text evidence="7">The sequence shown here is derived from an EMBL/GenBank/DDBJ whole genome shotgun (WGS) entry which is preliminary data.</text>
</comment>
<evidence type="ECO:0000256" key="3">
    <source>
        <dbReference type="ARBA" id="ARBA00022723"/>
    </source>
</evidence>
<dbReference type="AlphaFoldDB" id="A0A316E312"/>
<evidence type="ECO:0000313" key="9">
    <source>
        <dbReference type="Proteomes" id="UP000651837"/>
    </source>
</evidence>
<dbReference type="PANTHER" id="PTHR46193:SF18">
    <property type="entry name" value="HEXITOL PHOSPHATASE B"/>
    <property type="match status" value="1"/>
</dbReference>
<dbReference type="InterPro" id="IPR006439">
    <property type="entry name" value="HAD-SF_hydro_IA"/>
</dbReference>
<dbReference type="InterPro" id="IPR041492">
    <property type="entry name" value="HAD_2"/>
</dbReference>
<dbReference type="EMBL" id="QGGQ01000004">
    <property type="protein sequence ID" value="PWK23759.1"/>
    <property type="molecule type" value="Genomic_DNA"/>
</dbReference>
<dbReference type="GO" id="GO:0003824">
    <property type="term" value="F:catalytic activity"/>
    <property type="evidence" value="ECO:0007669"/>
    <property type="project" value="UniProtKB-ARBA"/>
</dbReference>
<keyword evidence="5" id="KW-0119">Carbohydrate metabolism</keyword>
<dbReference type="Pfam" id="PF13419">
    <property type="entry name" value="HAD_2"/>
    <property type="match status" value="1"/>
</dbReference>
<dbReference type="PANTHER" id="PTHR46193">
    <property type="entry name" value="6-PHOSPHOGLUCONATE PHOSPHATASE"/>
    <property type="match status" value="1"/>
</dbReference>